<evidence type="ECO:0000256" key="4">
    <source>
        <dbReference type="ARBA" id="ARBA00022763"/>
    </source>
</evidence>
<dbReference type="GO" id="GO:0006281">
    <property type="term" value="P:DNA repair"/>
    <property type="evidence" value="ECO:0007669"/>
    <property type="project" value="UniProtKB-KW"/>
</dbReference>
<dbReference type="AlphaFoldDB" id="A0A0G0K5P0"/>
<evidence type="ECO:0000256" key="10">
    <source>
        <dbReference type="ARBA" id="ARBA00023204"/>
    </source>
</evidence>
<evidence type="ECO:0000256" key="8">
    <source>
        <dbReference type="ARBA" id="ARBA00023125"/>
    </source>
</evidence>
<keyword evidence="2" id="KW-0678">Repressor</keyword>
<evidence type="ECO:0000256" key="7">
    <source>
        <dbReference type="ARBA" id="ARBA00023015"/>
    </source>
</evidence>
<dbReference type="EMBL" id="LBTF01000002">
    <property type="protein sequence ID" value="KKQ35971.1"/>
    <property type="molecule type" value="Genomic_DNA"/>
</dbReference>
<keyword evidence="11" id="KW-0742">SOS response</keyword>
<keyword evidence="8" id="KW-0238">DNA-binding</keyword>
<keyword evidence="3" id="KW-0235">DNA replication</keyword>
<dbReference type="PANTHER" id="PTHR33516">
    <property type="entry name" value="LEXA REPRESSOR"/>
    <property type="match status" value="1"/>
</dbReference>
<keyword evidence="6 12" id="KW-0068">Autocatalytic cleavage</keyword>
<comment type="similarity">
    <text evidence="1 12">Belongs to the peptidase S24 family.</text>
</comment>
<protein>
    <submittedName>
        <fullName evidence="14">LexA repressor</fullName>
    </submittedName>
</protein>
<dbReference type="PRINTS" id="PR00726">
    <property type="entry name" value="LEXASERPTASE"/>
</dbReference>
<keyword evidence="7" id="KW-0805">Transcription regulation</keyword>
<dbReference type="GO" id="GO:0006260">
    <property type="term" value="P:DNA replication"/>
    <property type="evidence" value="ECO:0007669"/>
    <property type="project" value="UniProtKB-KW"/>
</dbReference>
<comment type="caution">
    <text evidence="14">The sequence shown here is derived from an EMBL/GenBank/DDBJ whole genome shotgun (WGS) entry which is preliminary data.</text>
</comment>
<dbReference type="InterPro" id="IPR036390">
    <property type="entry name" value="WH_DNA-bd_sf"/>
</dbReference>
<evidence type="ECO:0000256" key="11">
    <source>
        <dbReference type="ARBA" id="ARBA00023236"/>
    </source>
</evidence>
<dbReference type="InterPro" id="IPR039418">
    <property type="entry name" value="LexA-like"/>
</dbReference>
<dbReference type="NCBIfam" id="TIGR00498">
    <property type="entry name" value="lexA"/>
    <property type="match status" value="1"/>
</dbReference>
<dbReference type="Pfam" id="PF00717">
    <property type="entry name" value="Peptidase_S24"/>
    <property type="match status" value="1"/>
</dbReference>
<keyword evidence="9" id="KW-0804">Transcription</keyword>
<dbReference type="GO" id="GO:0004252">
    <property type="term" value="F:serine-type endopeptidase activity"/>
    <property type="evidence" value="ECO:0007669"/>
    <property type="project" value="InterPro"/>
</dbReference>
<dbReference type="InterPro" id="IPR036286">
    <property type="entry name" value="LexA/Signal_pep-like_sf"/>
</dbReference>
<keyword evidence="4" id="KW-0227">DNA damage</keyword>
<evidence type="ECO:0000256" key="6">
    <source>
        <dbReference type="ARBA" id="ARBA00022813"/>
    </source>
</evidence>
<dbReference type="GO" id="GO:0045892">
    <property type="term" value="P:negative regulation of DNA-templated transcription"/>
    <property type="evidence" value="ECO:0007669"/>
    <property type="project" value="InterPro"/>
</dbReference>
<evidence type="ECO:0000259" key="13">
    <source>
        <dbReference type="Pfam" id="PF00717"/>
    </source>
</evidence>
<keyword evidence="10" id="KW-0234">DNA repair</keyword>
<dbReference type="Gene3D" id="1.10.10.10">
    <property type="entry name" value="Winged helix-like DNA-binding domain superfamily/Winged helix DNA-binding domain"/>
    <property type="match status" value="1"/>
</dbReference>
<name>A0A0G0K5P0_9BACT</name>
<dbReference type="PANTHER" id="PTHR33516:SF2">
    <property type="entry name" value="LEXA REPRESSOR-RELATED"/>
    <property type="match status" value="1"/>
</dbReference>
<dbReference type="GO" id="GO:0003677">
    <property type="term" value="F:DNA binding"/>
    <property type="evidence" value="ECO:0007669"/>
    <property type="project" value="UniProtKB-KW"/>
</dbReference>
<dbReference type="InterPro" id="IPR006197">
    <property type="entry name" value="Peptidase_S24_LexA"/>
</dbReference>
<organism evidence="14 15">
    <name type="scientific">Candidatus Nomurabacteria bacterium GW2011_GWB1_37_5</name>
    <dbReference type="NCBI Taxonomy" id="1618742"/>
    <lineage>
        <taxon>Bacteria</taxon>
        <taxon>Candidatus Nomuraibacteriota</taxon>
    </lineage>
</organism>
<dbReference type="InterPro" id="IPR050077">
    <property type="entry name" value="LexA_repressor"/>
</dbReference>
<keyword evidence="5 12" id="KW-0378">Hydrolase</keyword>
<dbReference type="InterPro" id="IPR015927">
    <property type="entry name" value="Peptidase_S24_S26A/B/C"/>
</dbReference>
<dbReference type="SUPFAM" id="SSF51306">
    <property type="entry name" value="LexA/Signal peptidase"/>
    <property type="match status" value="1"/>
</dbReference>
<reference evidence="14 15" key="1">
    <citation type="journal article" date="2015" name="Nature">
        <title>rRNA introns, odd ribosomes, and small enigmatic genomes across a large radiation of phyla.</title>
        <authorList>
            <person name="Brown C.T."/>
            <person name="Hug L.A."/>
            <person name="Thomas B.C."/>
            <person name="Sharon I."/>
            <person name="Castelle C.J."/>
            <person name="Singh A."/>
            <person name="Wilkins M.J."/>
            <person name="Williams K.H."/>
            <person name="Banfield J.F."/>
        </authorList>
    </citation>
    <scope>NUCLEOTIDE SEQUENCE [LARGE SCALE GENOMIC DNA]</scope>
</reference>
<evidence type="ECO:0000256" key="5">
    <source>
        <dbReference type="ARBA" id="ARBA00022801"/>
    </source>
</evidence>
<evidence type="ECO:0000256" key="2">
    <source>
        <dbReference type="ARBA" id="ARBA00022491"/>
    </source>
</evidence>
<feature type="domain" description="Peptidase S24/S26A/S26B/S26C" evidence="13">
    <location>
        <begin position="82"/>
        <end position="194"/>
    </location>
</feature>
<evidence type="ECO:0000313" key="14">
    <source>
        <dbReference type="EMBL" id="KKQ35971.1"/>
    </source>
</evidence>
<accession>A0A0G0K5P0</accession>
<proteinExistence type="inferred from homology"/>
<dbReference type="GO" id="GO:0009432">
    <property type="term" value="P:SOS response"/>
    <property type="evidence" value="ECO:0007669"/>
    <property type="project" value="UniProtKB-KW"/>
</dbReference>
<evidence type="ECO:0000256" key="1">
    <source>
        <dbReference type="ARBA" id="ARBA00007484"/>
    </source>
</evidence>
<dbReference type="Proteomes" id="UP000033876">
    <property type="component" value="Unassembled WGS sequence"/>
</dbReference>
<evidence type="ECO:0000256" key="3">
    <source>
        <dbReference type="ARBA" id="ARBA00022705"/>
    </source>
</evidence>
<dbReference type="CDD" id="cd06529">
    <property type="entry name" value="S24_LexA-like"/>
    <property type="match status" value="1"/>
</dbReference>
<evidence type="ECO:0000313" key="15">
    <source>
        <dbReference type="Proteomes" id="UP000033876"/>
    </source>
</evidence>
<dbReference type="SUPFAM" id="SSF46785">
    <property type="entry name" value="Winged helix' DNA-binding domain"/>
    <property type="match status" value="1"/>
</dbReference>
<sequence length="201" mass="23278">MTGERSFAYNRNMQDEHYKNRITEFYRRFKRMPSYSEIMGMVGFGSKSSVHKLVGRLEKDNFFMRDKRGRLIPDRIFGELKVLGLVEAGFPSAAEEETLDTMSLDEFLIQNKEATYMLKVKGDSMKDAGIMEGDMVIVERTNNPKTGEIVIAEVDGEWTMKYLREKNNSKYLEPANKKFKNIYPENDLKIAAVVKGVVRKY</sequence>
<gene>
    <name evidence="14" type="ORF">US50_C0002G0031</name>
</gene>
<dbReference type="InterPro" id="IPR006200">
    <property type="entry name" value="LexA"/>
</dbReference>
<evidence type="ECO:0000256" key="9">
    <source>
        <dbReference type="ARBA" id="ARBA00023163"/>
    </source>
</evidence>
<dbReference type="NCBIfam" id="NF007621">
    <property type="entry name" value="PRK10276.1"/>
    <property type="match status" value="1"/>
</dbReference>
<dbReference type="Gene3D" id="2.10.109.10">
    <property type="entry name" value="Umud Fragment, subunit A"/>
    <property type="match status" value="1"/>
</dbReference>
<dbReference type="InterPro" id="IPR036388">
    <property type="entry name" value="WH-like_DNA-bd_sf"/>
</dbReference>
<evidence type="ECO:0000256" key="12">
    <source>
        <dbReference type="RuleBase" id="RU003991"/>
    </source>
</evidence>